<protein>
    <submittedName>
        <fullName evidence="1">Uncharacterized protein</fullName>
    </submittedName>
</protein>
<reference evidence="1" key="1">
    <citation type="submission" date="2014-11" db="EMBL/GenBank/DDBJ databases">
        <authorList>
            <person name="Amaro Gonzalez C."/>
        </authorList>
    </citation>
    <scope>NUCLEOTIDE SEQUENCE</scope>
</reference>
<dbReference type="EMBL" id="GBXM01058985">
    <property type="protein sequence ID" value="JAH49592.1"/>
    <property type="molecule type" value="Transcribed_RNA"/>
</dbReference>
<organism evidence="1">
    <name type="scientific">Anguilla anguilla</name>
    <name type="common">European freshwater eel</name>
    <name type="synonym">Muraena anguilla</name>
    <dbReference type="NCBI Taxonomy" id="7936"/>
    <lineage>
        <taxon>Eukaryota</taxon>
        <taxon>Metazoa</taxon>
        <taxon>Chordata</taxon>
        <taxon>Craniata</taxon>
        <taxon>Vertebrata</taxon>
        <taxon>Euteleostomi</taxon>
        <taxon>Actinopterygii</taxon>
        <taxon>Neopterygii</taxon>
        <taxon>Teleostei</taxon>
        <taxon>Anguilliformes</taxon>
        <taxon>Anguillidae</taxon>
        <taxon>Anguilla</taxon>
    </lineage>
</organism>
<evidence type="ECO:0000313" key="1">
    <source>
        <dbReference type="EMBL" id="JAH49592.1"/>
    </source>
</evidence>
<reference evidence="1" key="2">
    <citation type="journal article" date="2015" name="Fish Shellfish Immunol.">
        <title>Early steps in the European eel (Anguilla anguilla)-Vibrio vulnificus interaction in the gills: Role of the RtxA13 toxin.</title>
        <authorList>
            <person name="Callol A."/>
            <person name="Pajuelo D."/>
            <person name="Ebbesson L."/>
            <person name="Teles M."/>
            <person name="MacKenzie S."/>
            <person name="Amaro C."/>
        </authorList>
    </citation>
    <scope>NUCLEOTIDE SEQUENCE</scope>
</reference>
<dbReference type="AlphaFoldDB" id="A0A0E9T836"/>
<proteinExistence type="predicted"/>
<accession>A0A0E9T836</accession>
<sequence length="38" mass="4397">MVNLLWQGRIVSFSNKSSVRCVDLLRVTFCFLISAVFF</sequence>
<name>A0A0E9T836_ANGAN</name>